<dbReference type="SUPFAM" id="SSF63829">
    <property type="entry name" value="Calcium-dependent phosphotriesterase"/>
    <property type="match status" value="1"/>
</dbReference>
<proteinExistence type="predicted"/>
<protein>
    <submittedName>
        <fullName evidence="1">Uncharacterized protein</fullName>
    </submittedName>
</protein>
<accession>A0A228IAN4</accession>
<name>A0A228IAN4_9BURK</name>
<evidence type="ECO:0000313" key="1">
    <source>
        <dbReference type="EMBL" id="OXI39493.1"/>
    </source>
</evidence>
<dbReference type="AlphaFoldDB" id="A0A228IAN4"/>
<dbReference type="EMBL" id="NKFA01000010">
    <property type="protein sequence ID" value="OXI39493.1"/>
    <property type="molecule type" value="Genomic_DNA"/>
</dbReference>
<comment type="caution">
    <text evidence="1">The sequence shown here is derived from an EMBL/GenBank/DDBJ whole genome shotgun (WGS) entry which is preliminary data.</text>
</comment>
<gene>
    <name evidence="1" type="ORF">CFB84_26740</name>
</gene>
<reference evidence="1 2" key="2">
    <citation type="submission" date="2017-08" db="EMBL/GenBank/DDBJ databases">
        <title>WGS of novel Burkholderia cepaca complex species.</title>
        <authorList>
            <person name="Lipuma J."/>
            <person name="Spilker T."/>
        </authorList>
    </citation>
    <scope>NUCLEOTIDE SEQUENCE [LARGE SCALE GENOMIC DNA]</scope>
    <source>
        <strain evidence="1 2">AU17325</strain>
    </source>
</reference>
<reference evidence="2" key="1">
    <citation type="submission" date="2017-06" db="EMBL/GenBank/DDBJ databases">
        <authorList>
            <person name="LiPuma J."/>
            <person name="Spilker T."/>
        </authorList>
    </citation>
    <scope>NUCLEOTIDE SEQUENCE [LARGE SCALE GENOMIC DNA]</scope>
    <source>
        <strain evidence="2">AU17325</strain>
    </source>
</reference>
<dbReference type="Proteomes" id="UP000214600">
    <property type="component" value="Unassembled WGS sequence"/>
</dbReference>
<sequence length="327" mass="35844">MSARPHDLSVSPYTSIDSLREKGDLVAFNAGPDGAVYMVFALEPLDYRTEAAGGASFAKTEPATSQRYRVMAWQGGEVRVDCVIADEPFNIHDIQPVGDDLLLVCCRSVRRGDGDFDLNGRFYRRDGTPCGAILLGDGIEAVQATAAGDIWTSYFDEGIYGNLGWDSPVGAPGLIAWSRAGEQRYAFAPSPGFGPIDCCYALNVPNDRDAWVYYYNTFALVRVRDRQTVWSSRMPVNGSHAFAVMEDAARPDGYVALFCGSYQDSDMLYLVRIDCDGEARLVRTYRLLRDGSEPVGIARMTGRGRLLHALGTDGNLYRIDIADLALG</sequence>
<organism evidence="1 2">
    <name type="scientific">Burkholderia aenigmatica</name>
    <dbReference type="NCBI Taxonomy" id="2015348"/>
    <lineage>
        <taxon>Bacteria</taxon>
        <taxon>Pseudomonadati</taxon>
        <taxon>Pseudomonadota</taxon>
        <taxon>Betaproteobacteria</taxon>
        <taxon>Burkholderiales</taxon>
        <taxon>Burkholderiaceae</taxon>
        <taxon>Burkholderia</taxon>
        <taxon>Burkholderia cepacia complex</taxon>
    </lineage>
</organism>
<evidence type="ECO:0000313" key="2">
    <source>
        <dbReference type="Proteomes" id="UP000214600"/>
    </source>
</evidence>